<name>A0A6N7C2U4_9GAMM</name>
<dbReference type="EMBL" id="VZIZ01000013">
    <property type="protein sequence ID" value="KAF0569137.1"/>
    <property type="molecule type" value="Genomic_DNA"/>
</dbReference>
<keyword evidence="2" id="KW-1185">Reference proteome</keyword>
<sequence>MSTTVEFYKVSFFEEPEPDEQGNTIAISDCFKKLLIGNHSFQDSYDRDLYKFQSIDEKYVCGVFRKVRTGEPIKVGKACTDGWDVAMSDDEGKFETNHLVYIPNKCIVAYIRNHHGNHYKRLEDCLNKAFGVQVELSPLLTKGTLETLLSNKSVTKLQANIPVKPDLIPEYGDNWSTEAIQALSKSGADTVRIETNINLRTRMPGSISNPLLAIRNFLNLGATSAKVEVINIDGEKDWIDLIADKIEYTFKDYKYSKETLPDKSVYEKIIKAYLDRLDEINEAY</sequence>
<accession>A0A6N7C2U4</accession>
<evidence type="ECO:0000313" key="1">
    <source>
        <dbReference type="EMBL" id="KAF0569137.1"/>
    </source>
</evidence>
<organism evidence="1 2">
    <name type="scientific">Psychrobacter nivimaris</name>
    <dbReference type="NCBI Taxonomy" id="281738"/>
    <lineage>
        <taxon>Bacteria</taxon>
        <taxon>Pseudomonadati</taxon>
        <taxon>Pseudomonadota</taxon>
        <taxon>Gammaproteobacteria</taxon>
        <taxon>Moraxellales</taxon>
        <taxon>Moraxellaceae</taxon>
        <taxon>Psychrobacter</taxon>
    </lineage>
</organism>
<comment type="caution">
    <text evidence="1">The sequence shown here is derived from an EMBL/GenBank/DDBJ whole genome shotgun (WGS) entry which is preliminary data.</text>
</comment>
<protein>
    <submittedName>
        <fullName evidence="1">Uncharacterized protein</fullName>
    </submittedName>
</protein>
<proteinExistence type="predicted"/>
<dbReference type="RefSeq" id="WP_160021636.1">
    <property type="nucleotide sequence ID" value="NZ_VZIZ01000013.1"/>
</dbReference>
<reference evidence="1 2" key="1">
    <citation type="submission" date="2019-09" db="EMBL/GenBank/DDBJ databases">
        <title>Draft genome sequence of Psychrobacter nivimaris LAMA 639, in search for biotechnological relevant genes.</title>
        <authorList>
            <person name="Lima A.O.S."/>
            <person name="Staloch B.E.K."/>
            <person name="Freitas R.C."/>
            <person name="Niero H."/>
            <person name="Silva M.A.C."/>
        </authorList>
    </citation>
    <scope>NUCLEOTIDE SEQUENCE [LARGE SCALE GENOMIC DNA]</scope>
    <source>
        <strain evidence="1 2">LAMA 639</strain>
    </source>
</reference>
<dbReference type="AlphaFoldDB" id="A0A6N7C2U4"/>
<dbReference type="Proteomes" id="UP000471465">
    <property type="component" value="Unassembled WGS sequence"/>
</dbReference>
<evidence type="ECO:0000313" key="2">
    <source>
        <dbReference type="Proteomes" id="UP000471465"/>
    </source>
</evidence>
<gene>
    <name evidence="1" type="ORF">FQV37_330</name>
</gene>